<dbReference type="FunFam" id="1.50.10.10:FF:000020">
    <property type="entry name" value="Endoglucanase"/>
    <property type="match status" value="1"/>
</dbReference>
<keyword evidence="3 8" id="KW-0378">Hydrolase</keyword>
<dbReference type="EC" id="3.2.1.4" evidence="9"/>
<dbReference type="GeneID" id="113700647"/>
<reference evidence="12" key="2">
    <citation type="submission" date="2025-08" db="UniProtKB">
        <authorList>
            <consortium name="RefSeq"/>
        </authorList>
    </citation>
    <scope>IDENTIFICATION</scope>
    <source>
        <tissue evidence="12">Leaves</tissue>
    </source>
</reference>
<keyword evidence="9" id="KW-0732">Signal</keyword>
<proteinExistence type="inferred from homology"/>
<evidence type="ECO:0000256" key="7">
    <source>
        <dbReference type="ARBA" id="ARBA00023326"/>
    </source>
</evidence>
<evidence type="ECO:0000256" key="4">
    <source>
        <dbReference type="ARBA" id="ARBA00023001"/>
    </source>
</evidence>
<keyword evidence="11" id="KW-1185">Reference proteome</keyword>
<feature type="chain" id="PRO_5028507460" description="Endoglucanase" evidence="9">
    <location>
        <begin position="30"/>
        <end position="502"/>
    </location>
</feature>
<evidence type="ECO:0000256" key="5">
    <source>
        <dbReference type="ARBA" id="ARBA00023277"/>
    </source>
</evidence>
<comment type="catalytic activity">
    <reaction evidence="1 9">
        <text>Endohydrolysis of (1-&gt;4)-beta-D-glucosidic linkages in cellulose, lichenin and cereal beta-D-glucans.</text>
        <dbReference type="EC" id="3.2.1.4"/>
    </reaction>
</comment>
<dbReference type="InterPro" id="IPR008928">
    <property type="entry name" value="6-hairpin_glycosidase_sf"/>
</dbReference>
<keyword evidence="5 8" id="KW-0119">Carbohydrate metabolism</keyword>
<feature type="signal peptide" evidence="9">
    <location>
        <begin position="1"/>
        <end position="29"/>
    </location>
</feature>
<feature type="active site" evidence="8">
    <location>
        <position position="419"/>
    </location>
</feature>
<evidence type="ECO:0000256" key="1">
    <source>
        <dbReference type="ARBA" id="ARBA00000966"/>
    </source>
</evidence>
<keyword evidence="6 8" id="KW-0326">Glycosidase</keyword>
<reference evidence="11" key="1">
    <citation type="journal article" date="2025" name="Foods">
        <title>Unveiling the Microbial Signatures of Arabica Coffee Cherries: Insights into Ripeness Specific Diversity, Functional Traits, and Implications for Quality and Safety.</title>
        <authorList>
            <consortium name="RefSeq"/>
            <person name="Tenea G.N."/>
            <person name="Cifuentes V."/>
            <person name="Reyes P."/>
            <person name="Cevallos-Vallejos M."/>
        </authorList>
    </citation>
    <scope>NUCLEOTIDE SEQUENCE [LARGE SCALE GENOMIC DNA]</scope>
</reference>
<sequence length="502" mass="56783">MGTGLRHPIFVQQWAVLVPILAFLPLSQCFNYGEALSKSILYHEAQRSGQLPYNQRVTWRHHSGLSDGFQEGVDLVGGYYDAGDNVKFGLPMAFTITMLSWSVLQYQEQVVAAGGEYSHALQAIKWGTDYLIKAHSEPHVLWVQVGDGKNDHQCWQRPEDMRNSRRAYKIDEKNPGSEAAGETAAAMAAASIVFRKVNPHYSHILLERAQQLFEFGDKFRGKYDDSVEVVKKYYPSASGYKDELLWAALWLYKATENVDYLNYALENAESFGGTTWAIKEFSWDIKYAGVQILAAMLPEDKNEEQNHILQEYRSKADYYICANLNKNENASNVPRTPGGLLYTRKWNPMQYVSTAAFLLMVYSDHLKATNQNLNCNGIRVTADQIYASSKFQVDYILGSNPISMSYLVGYGSTFPRRVHHRGASIEGYDKNKGYIGCKEGFQNWFRRQDSNPNVLVGALAGGPDKDDQFSDHRGNFRQSEPCTYNTAPLVGIFAKLHTLEKN</sequence>
<dbReference type="InterPro" id="IPR018221">
    <property type="entry name" value="Glyco_hydro_9_His_AS"/>
</dbReference>
<dbReference type="PROSITE" id="PS00592">
    <property type="entry name" value="GH9_2"/>
    <property type="match status" value="1"/>
</dbReference>
<dbReference type="RefSeq" id="XP_027076913.1">
    <property type="nucleotide sequence ID" value="XM_027221112.1"/>
</dbReference>
<dbReference type="SUPFAM" id="SSF48208">
    <property type="entry name" value="Six-hairpin glycosidases"/>
    <property type="match status" value="1"/>
</dbReference>
<dbReference type="InterPro" id="IPR001701">
    <property type="entry name" value="Glyco_hydro_9"/>
</dbReference>
<dbReference type="GO" id="GO:0030245">
    <property type="term" value="P:cellulose catabolic process"/>
    <property type="evidence" value="ECO:0007669"/>
    <property type="project" value="UniProtKB-KW"/>
</dbReference>
<dbReference type="Proteomes" id="UP001652660">
    <property type="component" value="Chromosome 7e"/>
</dbReference>
<keyword evidence="4 9" id="KW-0136">Cellulose degradation</keyword>
<organism evidence="11 12">
    <name type="scientific">Coffea arabica</name>
    <name type="common">Arabian coffee</name>
    <dbReference type="NCBI Taxonomy" id="13443"/>
    <lineage>
        <taxon>Eukaryota</taxon>
        <taxon>Viridiplantae</taxon>
        <taxon>Streptophyta</taxon>
        <taxon>Embryophyta</taxon>
        <taxon>Tracheophyta</taxon>
        <taxon>Spermatophyta</taxon>
        <taxon>Magnoliopsida</taxon>
        <taxon>eudicotyledons</taxon>
        <taxon>Gunneridae</taxon>
        <taxon>Pentapetalae</taxon>
        <taxon>asterids</taxon>
        <taxon>lamiids</taxon>
        <taxon>Gentianales</taxon>
        <taxon>Rubiaceae</taxon>
        <taxon>Ixoroideae</taxon>
        <taxon>Gardenieae complex</taxon>
        <taxon>Bertiereae - Coffeeae clade</taxon>
        <taxon>Coffeeae</taxon>
        <taxon>Coffea</taxon>
    </lineage>
</organism>
<accession>A0A6P6TEM9</accession>
<evidence type="ECO:0000256" key="6">
    <source>
        <dbReference type="ARBA" id="ARBA00023295"/>
    </source>
</evidence>
<name>A0A6P6TEM9_COFAR</name>
<feature type="domain" description="Glycoside hydrolase family 9" evidence="10">
    <location>
        <begin position="32"/>
        <end position="492"/>
    </location>
</feature>
<dbReference type="GO" id="GO:0008810">
    <property type="term" value="F:cellulase activity"/>
    <property type="evidence" value="ECO:0007669"/>
    <property type="project" value="UniProtKB-EC"/>
</dbReference>
<evidence type="ECO:0000313" key="12">
    <source>
        <dbReference type="RefSeq" id="XP_027076913.1"/>
    </source>
</evidence>
<protein>
    <recommendedName>
        <fullName evidence="9">Endoglucanase</fullName>
        <ecNumber evidence="9">3.2.1.4</ecNumber>
    </recommendedName>
</protein>
<dbReference type="OrthoDB" id="10257085at2759"/>
<dbReference type="Gene3D" id="1.50.10.10">
    <property type="match status" value="1"/>
</dbReference>
<dbReference type="PANTHER" id="PTHR22298">
    <property type="entry name" value="ENDO-1,4-BETA-GLUCANASE"/>
    <property type="match status" value="1"/>
</dbReference>
<evidence type="ECO:0000256" key="3">
    <source>
        <dbReference type="ARBA" id="ARBA00022801"/>
    </source>
</evidence>
<keyword evidence="7 8" id="KW-0624">Polysaccharide degradation</keyword>
<comment type="similarity">
    <text evidence="2 8 9">Belongs to the glycosyl hydrolase 9 (cellulase E) family.</text>
</comment>
<dbReference type="AlphaFoldDB" id="A0A6P6TEM9"/>
<evidence type="ECO:0000256" key="2">
    <source>
        <dbReference type="ARBA" id="ARBA00007072"/>
    </source>
</evidence>
<evidence type="ECO:0000259" key="10">
    <source>
        <dbReference type="Pfam" id="PF00759"/>
    </source>
</evidence>
<gene>
    <name evidence="12" type="primary">LOC113700647</name>
</gene>
<dbReference type="InterPro" id="IPR012341">
    <property type="entry name" value="6hp_glycosidase-like_sf"/>
</dbReference>
<evidence type="ECO:0000256" key="9">
    <source>
        <dbReference type="RuleBase" id="RU361166"/>
    </source>
</evidence>
<evidence type="ECO:0000256" key="8">
    <source>
        <dbReference type="PROSITE-ProRule" id="PRU10059"/>
    </source>
</evidence>
<evidence type="ECO:0000313" key="11">
    <source>
        <dbReference type="Proteomes" id="UP001652660"/>
    </source>
</evidence>
<dbReference type="Pfam" id="PF00759">
    <property type="entry name" value="Glyco_hydro_9"/>
    <property type="match status" value="1"/>
</dbReference>